<evidence type="ECO:0000313" key="5">
    <source>
        <dbReference type="EMBL" id="GEP07417.1"/>
    </source>
</evidence>
<reference evidence="6" key="1">
    <citation type="journal article" date="2014" name="Int. J. Syst. Evol. Microbiol.">
        <title>Complete genome of a new Firmicutes species belonging to the dominant human colonic microbiota ('Ruminococcus bicirculans') reveals two chromosomes and a selective capacity to utilize plant glucans.</title>
        <authorList>
            <consortium name="NISC Comparative Sequencing Program"/>
            <person name="Wegmann U."/>
            <person name="Louis P."/>
            <person name="Goesmann A."/>
            <person name="Henrissat B."/>
            <person name="Duncan S.H."/>
            <person name="Flint H.J."/>
        </authorList>
    </citation>
    <scope>NUCLEOTIDE SEQUENCE</scope>
    <source>
        <strain evidence="6">NBRC 107715</strain>
    </source>
</reference>
<reference evidence="5 7" key="3">
    <citation type="submission" date="2019-07" db="EMBL/GenBank/DDBJ databases">
        <title>Whole genome shotgun sequence of Methylobacterium oxalidis NBRC 107715.</title>
        <authorList>
            <person name="Hosoyama A."/>
            <person name="Uohara A."/>
            <person name="Ohji S."/>
            <person name="Ichikawa N."/>
        </authorList>
    </citation>
    <scope>NUCLEOTIDE SEQUENCE [LARGE SCALE GENOMIC DNA]</scope>
    <source>
        <strain evidence="5 7">NBRC 107715</strain>
    </source>
</reference>
<dbReference type="Proteomes" id="UP001156856">
    <property type="component" value="Unassembled WGS sequence"/>
</dbReference>
<dbReference type="GO" id="GO:0009165">
    <property type="term" value="P:nucleotide biosynthetic process"/>
    <property type="evidence" value="ECO:0007669"/>
    <property type="project" value="UniProtKB-KW"/>
</dbReference>
<dbReference type="EMBL" id="BSPK01000069">
    <property type="protein sequence ID" value="GLS65369.1"/>
    <property type="molecule type" value="Genomic_DNA"/>
</dbReference>
<proteinExistence type="predicted"/>
<evidence type="ECO:0000256" key="2">
    <source>
        <dbReference type="ARBA" id="ARBA00022727"/>
    </source>
</evidence>
<evidence type="ECO:0008006" key="9">
    <source>
        <dbReference type="Google" id="ProtNLM"/>
    </source>
</evidence>
<dbReference type="CDD" id="cd01428">
    <property type="entry name" value="ADK"/>
    <property type="match status" value="1"/>
</dbReference>
<dbReference type="InterPro" id="IPR027417">
    <property type="entry name" value="P-loop_NTPase"/>
</dbReference>
<keyword evidence="2" id="KW-0545">Nucleotide biosynthesis</keyword>
<dbReference type="Pfam" id="PF00406">
    <property type="entry name" value="ADK"/>
    <property type="match status" value="1"/>
</dbReference>
<reference evidence="6" key="4">
    <citation type="submission" date="2023-01" db="EMBL/GenBank/DDBJ databases">
        <title>Draft genome sequence of Methylobacterium oxalidis strain NBRC 107715.</title>
        <authorList>
            <person name="Sun Q."/>
            <person name="Mori K."/>
        </authorList>
    </citation>
    <scope>NUCLEOTIDE SEQUENCE</scope>
    <source>
        <strain evidence="6">NBRC 107715</strain>
    </source>
</reference>
<accession>A0A512JBS8</accession>
<dbReference type="Proteomes" id="UP000321960">
    <property type="component" value="Unassembled WGS sequence"/>
</dbReference>
<evidence type="ECO:0000313" key="8">
    <source>
        <dbReference type="Proteomes" id="UP001156856"/>
    </source>
</evidence>
<dbReference type="PANTHER" id="PTHR23359">
    <property type="entry name" value="NUCLEOTIDE KINASE"/>
    <property type="match status" value="1"/>
</dbReference>
<dbReference type="GO" id="GO:0019205">
    <property type="term" value="F:nucleobase-containing compound kinase activity"/>
    <property type="evidence" value="ECO:0007669"/>
    <property type="project" value="InterPro"/>
</dbReference>
<dbReference type="GO" id="GO:0005524">
    <property type="term" value="F:ATP binding"/>
    <property type="evidence" value="ECO:0007669"/>
    <property type="project" value="InterPro"/>
</dbReference>
<keyword evidence="4" id="KW-0418">Kinase</keyword>
<dbReference type="Gene3D" id="3.40.50.300">
    <property type="entry name" value="P-loop containing nucleotide triphosphate hydrolases"/>
    <property type="match status" value="1"/>
</dbReference>
<sequence>MECGELVSEEIVLNHVAGQIQQPDAERGYILDSFPRTVAQAEALDAMLEERALALDAVLELQVDLNALVECMANRVAETRARGEPVRADNNPEAFRAPLETYRKQTAPLSKYYAERELVRPVDGMRKVDEVARSIWSTLKL</sequence>
<evidence type="ECO:0000256" key="3">
    <source>
        <dbReference type="ARBA" id="ARBA00022741"/>
    </source>
</evidence>
<keyword evidence="3" id="KW-0547">Nucleotide-binding</keyword>
<dbReference type="SUPFAM" id="SSF52540">
    <property type="entry name" value="P-loop containing nucleoside triphosphate hydrolases"/>
    <property type="match status" value="1"/>
</dbReference>
<evidence type="ECO:0000256" key="1">
    <source>
        <dbReference type="ARBA" id="ARBA00022679"/>
    </source>
</evidence>
<organism evidence="5 7">
    <name type="scientific">Methylobacterium oxalidis</name>
    <dbReference type="NCBI Taxonomy" id="944322"/>
    <lineage>
        <taxon>Bacteria</taxon>
        <taxon>Pseudomonadati</taxon>
        <taxon>Pseudomonadota</taxon>
        <taxon>Alphaproteobacteria</taxon>
        <taxon>Hyphomicrobiales</taxon>
        <taxon>Methylobacteriaceae</taxon>
        <taxon>Methylobacterium</taxon>
    </lineage>
</organism>
<keyword evidence="8" id="KW-1185">Reference proteome</keyword>
<evidence type="ECO:0000313" key="6">
    <source>
        <dbReference type="EMBL" id="GLS65369.1"/>
    </source>
</evidence>
<evidence type="ECO:0000256" key="4">
    <source>
        <dbReference type="ARBA" id="ARBA00022777"/>
    </source>
</evidence>
<gene>
    <name evidence="6" type="ORF">GCM10007888_37510</name>
    <name evidence="5" type="ORF">MOX02_54550</name>
</gene>
<reference evidence="8" key="2">
    <citation type="journal article" date="2019" name="Int. J. Syst. Evol. Microbiol.">
        <title>The Global Catalogue of Microorganisms (GCM) 10K type strain sequencing project: providing services to taxonomists for standard genome sequencing and annotation.</title>
        <authorList>
            <consortium name="The Broad Institute Genomics Platform"/>
            <consortium name="The Broad Institute Genome Sequencing Center for Infectious Disease"/>
            <person name="Wu L."/>
            <person name="Ma J."/>
        </authorList>
    </citation>
    <scope>NUCLEOTIDE SEQUENCE [LARGE SCALE GENOMIC DNA]</scope>
    <source>
        <strain evidence="8">NBRC 107715</strain>
    </source>
</reference>
<comment type="caution">
    <text evidence="5">The sequence shown here is derived from an EMBL/GenBank/DDBJ whole genome shotgun (WGS) entry which is preliminary data.</text>
</comment>
<evidence type="ECO:0000313" key="7">
    <source>
        <dbReference type="Proteomes" id="UP000321960"/>
    </source>
</evidence>
<dbReference type="EMBL" id="BJZU01000153">
    <property type="protein sequence ID" value="GEP07417.1"/>
    <property type="molecule type" value="Genomic_DNA"/>
</dbReference>
<protein>
    <recommendedName>
        <fullName evidence="9">Adenylate kinase</fullName>
    </recommendedName>
</protein>
<name>A0A512JBS8_9HYPH</name>
<dbReference type="AlphaFoldDB" id="A0A512JBS8"/>
<keyword evidence="1" id="KW-0808">Transferase</keyword>
<dbReference type="InterPro" id="IPR000850">
    <property type="entry name" value="Adenylat/UMP-CMP_kin"/>
</dbReference>